<keyword evidence="3" id="KW-1185">Reference proteome</keyword>
<name>A0ABQ6FHG4_9CHLR</name>
<accession>A0ABQ6FHG4</accession>
<dbReference type="RefSeq" id="WP_338247161.1">
    <property type="nucleotide sequence ID" value="NZ_BSRI01000001.1"/>
</dbReference>
<organism evidence="2 3">
    <name type="scientific">Dictyobacter halimunensis</name>
    <dbReference type="NCBI Taxonomy" id="3026934"/>
    <lineage>
        <taxon>Bacteria</taxon>
        <taxon>Bacillati</taxon>
        <taxon>Chloroflexota</taxon>
        <taxon>Ktedonobacteria</taxon>
        <taxon>Ktedonobacterales</taxon>
        <taxon>Dictyobacteraceae</taxon>
        <taxon>Dictyobacter</taxon>
    </lineage>
</organism>
<evidence type="ECO:0000313" key="3">
    <source>
        <dbReference type="Proteomes" id="UP001344906"/>
    </source>
</evidence>
<feature type="compositionally biased region" description="Pro residues" evidence="1">
    <location>
        <begin position="200"/>
        <end position="214"/>
    </location>
</feature>
<evidence type="ECO:0000256" key="1">
    <source>
        <dbReference type="SAM" id="MobiDB-lite"/>
    </source>
</evidence>
<feature type="compositionally biased region" description="Low complexity" evidence="1">
    <location>
        <begin position="71"/>
        <end position="85"/>
    </location>
</feature>
<evidence type="ECO:0000313" key="2">
    <source>
        <dbReference type="EMBL" id="GLV53497.1"/>
    </source>
</evidence>
<sequence length="648" mass="70034">MPATLPLFWKTRQRLMASVLVLAIFFISLASGLSEFMPARANSPLWHGLQASMVHTSDGPAKPFVPPVISTPTNTDVPTTTATDPSKNPSGADTSTPTDTYPTSTDYPPSTDYPTSTDYPPSTSNGPVADQPSYPVTTQPDPGSNNGITTQPTNLPSTQGSNPNPTQPTNPTQPAKSTATPTPTPVPTAPPTTTDTPTPTATPTPTDTPPPTDTPSPTDTPVSTGPCTANSPTATATSTAPVKATPTAPGNPVLSNLVQVTNRAFGADGSTYVPNSWGVQKSRIVRTSKDIFTVYISAGTDLQNRTWHLMHLTSNGHWEELKNGDAGTEPINILVGPNDELHLFTWPGTQGKLVHLYSKDLGNTFEQEDITGNWSTDQGYSGATIDAKGDMVIYQTSQDIPGQFLWSYYSASDGKWTFHTNTLDCRYTYAFFFLGENNDLTITAMRDVKRQELGLTASSGFDYIFNAIGYFYIKDVTVADPQMSFFKVTEVQPKNTTDYDVTYLTDSYIDTQGRVHILYNNLYNGPHHAIIENGQIVKDVKLDISLGTKARITQDSQGHFYVITMSKDGNSLNVYPGTSNDTDGTQLMSAVSLPISSNPGCADDDFCHSPTFTVPRSGNTRSDVVDGVYGNHNDEIYFQINLRGQPKS</sequence>
<feature type="compositionally biased region" description="Polar residues" evidence="1">
    <location>
        <begin position="134"/>
        <end position="161"/>
    </location>
</feature>
<dbReference type="Proteomes" id="UP001344906">
    <property type="component" value="Unassembled WGS sequence"/>
</dbReference>
<dbReference type="EMBL" id="BSRI01000001">
    <property type="protein sequence ID" value="GLV53497.1"/>
    <property type="molecule type" value="Genomic_DNA"/>
</dbReference>
<feature type="compositionally biased region" description="Low complexity" evidence="1">
    <location>
        <begin position="93"/>
        <end position="124"/>
    </location>
</feature>
<comment type="caution">
    <text evidence="2">The sequence shown here is derived from an EMBL/GenBank/DDBJ whole genome shotgun (WGS) entry which is preliminary data.</text>
</comment>
<reference evidence="2 3" key="1">
    <citation type="submission" date="2023-02" db="EMBL/GenBank/DDBJ databases">
        <title>Dictyobacter halimunensis sp. nov., a new member of the class Ktedonobacteria from forest soil in a geothermal area.</title>
        <authorList>
            <person name="Rachmania M.K."/>
            <person name="Ningsih F."/>
            <person name="Sakai Y."/>
            <person name="Yabe S."/>
            <person name="Yokota A."/>
            <person name="Sjamsuridzal W."/>
        </authorList>
    </citation>
    <scope>NUCLEOTIDE SEQUENCE [LARGE SCALE GENOMIC DNA]</scope>
    <source>
        <strain evidence="2 3">S3.2.2.5</strain>
    </source>
</reference>
<feature type="region of interest" description="Disordered" evidence="1">
    <location>
        <begin position="57"/>
        <end position="251"/>
    </location>
</feature>
<feature type="compositionally biased region" description="Low complexity" evidence="1">
    <location>
        <begin position="215"/>
        <end position="248"/>
    </location>
</feature>
<proteinExistence type="predicted"/>
<protein>
    <recommendedName>
        <fullName evidence="4">Sialidase domain-containing protein</fullName>
    </recommendedName>
</protein>
<gene>
    <name evidence="2" type="ORF">KDH_03500</name>
</gene>
<evidence type="ECO:0008006" key="4">
    <source>
        <dbReference type="Google" id="ProtNLM"/>
    </source>
</evidence>
<feature type="compositionally biased region" description="Low complexity" evidence="1">
    <location>
        <begin position="162"/>
        <end position="181"/>
    </location>
</feature>